<dbReference type="InterPro" id="IPR023885">
    <property type="entry name" value="4Fe4S-binding_SPASM_dom"/>
</dbReference>
<evidence type="ECO:0000256" key="7">
    <source>
        <dbReference type="ARBA" id="ARBA00023014"/>
    </source>
</evidence>
<dbReference type="PROSITE" id="PS51918">
    <property type="entry name" value="RADICAL_SAM"/>
    <property type="match status" value="1"/>
</dbReference>
<keyword evidence="6" id="KW-0408">Iron</keyword>
<dbReference type="SFLD" id="SFLDG01067">
    <property type="entry name" value="SPASM/twitch_domain_containing"/>
    <property type="match status" value="1"/>
</dbReference>
<dbReference type="AlphaFoldDB" id="W4V2Y1"/>
<gene>
    <name evidence="9" type="ORF">JCM21531_934</name>
</gene>
<dbReference type="GO" id="GO:0046872">
    <property type="term" value="F:metal ion binding"/>
    <property type="evidence" value="ECO:0007669"/>
    <property type="project" value="UniProtKB-KW"/>
</dbReference>
<reference evidence="9" key="1">
    <citation type="journal article" date="2014" name="Genome Announc.">
        <title>Draft Genome Sequence of Clostridium straminisolvens Strain JCM 21531T, Isolated from a Cellulose-Degrading Bacterial Community.</title>
        <authorList>
            <person name="Yuki M."/>
            <person name="Oshima K."/>
            <person name="Suda W."/>
            <person name="Sakamoto M."/>
            <person name="Kitamura K."/>
            <person name="Iida T."/>
            <person name="Hattori M."/>
            <person name="Ohkuma M."/>
        </authorList>
    </citation>
    <scope>NUCLEOTIDE SEQUENCE [LARGE SCALE GENOMIC DNA]</scope>
    <source>
        <strain evidence="9">JCM 21531</strain>
    </source>
</reference>
<dbReference type="InterPro" id="IPR000385">
    <property type="entry name" value="MoaA_NifB_PqqE_Fe-S-bd_CS"/>
</dbReference>
<dbReference type="InterPro" id="IPR007197">
    <property type="entry name" value="rSAM"/>
</dbReference>
<evidence type="ECO:0000313" key="10">
    <source>
        <dbReference type="Proteomes" id="UP000019109"/>
    </source>
</evidence>
<dbReference type="OrthoDB" id="1740125at2"/>
<name>W4V2Y1_9FIRM</name>
<dbReference type="InterPro" id="IPR013785">
    <property type="entry name" value="Aldolase_TIM"/>
</dbReference>
<keyword evidence="3" id="KW-0949">S-adenosyl-L-methionine</keyword>
<organism evidence="9 10">
    <name type="scientific">Acetivibrio straminisolvens JCM 21531</name>
    <dbReference type="NCBI Taxonomy" id="1294263"/>
    <lineage>
        <taxon>Bacteria</taxon>
        <taxon>Bacillati</taxon>
        <taxon>Bacillota</taxon>
        <taxon>Clostridia</taxon>
        <taxon>Eubacteriales</taxon>
        <taxon>Oscillospiraceae</taxon>
        <taxon>Acetivibrio</taxon>
    </lineage>
</organism>
<sequence>MSSILTEALDKRSEDILGLLGRKPRSIGVELTTCCPLNCSYCKRKELDYKDRNLSMEEFEKLKDKLSGFERIVLCGLGEPTVYKHFYQVVNELEQKVVIITSGTILIDFSRLNESGNVEIILFSVDSPDEDGMKAIVGNYNWSNLLDNLKAVCKSPSIFRMINCTINENNLNRLPEIVEVAAKNRLQAVNFELPIEGRGENFVEKNKDRIDYYIEEAKRAASRNRIFMDSPYRLKCMIWDDMVPYITLKGDVHPCCIALNTGYKVGNIFEQDFDEIWESENYKKFREGQLCFDNCSVYKNKRNR</sequence>
<feature type="domain" description="Radical SAM core" evidence="8">
    <location>
        <begin position="21"/>
        <end position="233"/>
    </location>
</feature>
<dbReference type="InterPro" id="IPR058240">
    <property type="entry name" value="rSAM_sf"/>
</dbReference>
<dbReference type="GO" id="GO:0016491">
    <property type="term" value="F:oxidoreductase activity"/>
    <property type="evidence" value="ECO:0007669"/>
    <property type="project" value="UniProtKB-KW"/>
</dbReference>
<keyword evidence="4" id="KW-0479">Metal-binding</keyword>
<dbReference type="EMBL" id="BAVR01000008">
    <property type="protein sequence ID" value="GAE87556.1"/>
    <property type="molecule type" value="Genomic_DNA"/>
</dbReference>
<proteinExistence type="predicted"/>
<evidence type="ECO:0000256" key="3">
    <source>
        <dbReference type="ARBA" id="ARBA00022691"/>
    </source>
</evidence>
<dbReference type="Gene3D" id="3.20.20.70">
    <property type="entry name" value="Aldolase class I"/>
    <property type="match status" value="1"/>
</dbReference>
<protein>
    <submittedName>
        <fullName evidence="9">Tungsten-containing aldehyde ferredoxin oxidoreductase cofactor modifying protein</fullName>
    </submittedName>
</protein>
<evidence type="ECO:0000313" key="9">
    <source>
        <dbReference type="EMBL" id="GAE87556.1"/>
    </source>
</evidence>
<dbReference type="PROSITE" id="PS01305">
    <property type="entry name" value="MOAA_NIFB_PQQE"/>
    <property type="match status" value="1"/>
</dbReference>
<dbReference type="PANTHER" id="PTHR11228:SF7">
    <property type="entry name" value="PQQA PEPTIDE CYCLASE"/>
    <property type="match status" value="1"/>
</dbReference>
<dbReference type="CDD" id="cd01335">
    <property type="entry name" value="Radical_SAM"/>
    <property type="match status" value="1"/>
</dbReference>
<evidence type="ECO:0000256" key="4">
    <source>
        <dbReference type="ARBA" id="ARBA00022723"/>
    </source>
</evidence>
<dbReference type="PANTHER" id="PTHR11228">
    <property type="entry name" value="RADICAL SAM DOMAIN PROTEIN"/>
    <property type="match status" value="1"/>
</dbReference>
<comment type="cofactor">
    <cofactor evidence="1">
        <name>[4Fe-4S] cluster</name>
        <dbReference type="ChEBI" id="CHEBI:49883"/>
    </cofactor>
</comment>
<dbReference type="SFLD" id="SFLDS00029">
    <property type="entry name" value="Radical_SAM"/>
    <property type="match status" value="1"/>
</dbReference>
<dbReference type="Pfam" id="PF13186">
    <property type="entry name" value="SPASM"/>
    <property type="match status" value="1"/>
</dbReference>
<dbReference type="CDD" id="cd21109">
    <property type="entry name" value="SPASM"/>
    <property type="match status" value="1"/>
</dbReference>
<keyword evidence="10" id="KW-1185">Reference proteome</keyword>
<evidence type="ECO:0000256" key="2">
    <source>
        <dbReference type="ARBA" id="ARBA00022485"/>
    </source>
</evidence>
<evidence type="ECO:0000256" key="5">
    <source>
        <dbReference type="ARBA" id="ARBA00023002"/>
    </source>
</evidence>
<keyword evidence="7" id="KW-0411">Iron-sulfur</keyword>
<dbReference type="SUPFAM" id="SSF102114">
    <property type="entry name" value="Radical SAM enzymes"/>
    <property type="match status" value="1"/>
</dbReference>
<evidence type="ECO:0000256" key="1">
    <source>
        <dbReference type="ARBA" id="ARBA00001966"/>
    </source>
</evidence>
<dbReference type="Proteomes" id="UP000019109">
    <property type="component" value="Unassembled WGS sequence"/>
</dbReference>
<keyword evidence="5" id="KW-0560">Oxidoreductase</keyword>
<dbReference type="InterPro" id="IPR050377">
    <property type="entry name" value="Radical_SAM_PqqE_MftC-like"/>
</dbReference>
<accession>W4V2Y1</accession>
<evidence type="ECO:0000259" key="8">
    <source>
        <dbReference type="PROSITE" id="PS51918"/>
    </source>
</evidence>
<comment type="caution">
    <text evidence="9">The sequence shown here is derived from an EMBL/GenBank/DDBJ whole genome shotgun (WGS) entry which is preliminary data.</text>
</comment>
<keyword evidence="2" id="KW-0004">4Fe-4S</keyword>
<dbReference type="GO" id="GO:0051539">
    <property type="term" value="F:4 iron, 4 sulfur cluster binding"/>
    <property type="evidence" value="ECO:0007669"/>
    <property type="project" value="UniProtKB-KW"/>
</dbReference>
<dbReference type="STRING" id="1294263.JCM21531_934"/>
<dbReference type="RefSeq" id="WP_038287344.1">
    <property type="nucleotide sequence ID" value="NZ_BAVR01000008.1"/>
</dbReference>
<dbReference type="Pfam" id="PF04055">
    <property type="entry name" value="Radical_SAM"/>
    <property type="match status" value="1"/>
</dbReference>
<evidence type="ECO:0000256" key="6">
    <source>
        <dbReference type="ARBA" id="ARBA00023004"/>
    </source>
</evidence>